<gene>
    <name evidence="2" type="ORF">SLINC_8298</name>
</gene>
<evidence type="ECO:0000313" key="3">
    <source>
        <dbReference type="Proteomes" id="UP000092598"/>
    </source>
</evidence>
<dbReference type="PANTHER" id="PTHR21308">
    <property type="entry name" value="PHYTANOYL-COA ALPHA-HYDROXYLASE"/>
    <property type="match status" value="1"/>
</dbReference>
<dbReference type="PANTHER" id="PTHR21308:SF8">
    <property type="entry name" value="PHYTANOYL-COA DIOXYGENASE FAMILY PROTEIN (AFU_ORTHOLOGUE AFUA_2G09620)"/>
    <property type="match status" value="1"/>
</dbReference>
<dbReference type="GO" id="GO:0001561">
    <property type="term" value="P:fatty acid alpha-oxidation"/>
    <property type="evidence" value="ECO:0007669"/>
    <property type="project" value="InterPro"/>
</dbReference>
<dbReference type="InterPro" id="IPR047128">
    <property type="entry name" value="PhyH"/>
</dbReference>
<dbReference type="Pfam" id="PF05721">
    <property type="entry name" value="PhyH"/>
    <property type="match status" value="1"/>
</dbReference>
<dbReference type="RefSeq" id="WP_067444031.1">
    <property type="nucleotide sequence ID" value="NZ_CP016438.1"/>
</dbReference>
<dbReference type="STRING" id="1915.SLINC_8298"/>
<dbReference type="Proteomes" id="UP000092598">
    <property type="component" value="Chromosome"/>
</dbReference>
<name>A0A1B1MQ54_STRLN</name>
<dbReference type="KEGG" id="sls:SLINC_8298"/>
<dbReference type="EMBL" id="CP016438">
    <property type="protein sequence ID" value="ANS70522.1"/>
    <property type="molecule type" value="Genomic_DNA"/>
</dbReference>
<keyword evidence="3" id="KW-1185">Reference proteome</keyword>
<proteinExistence type="predicted"/>
<organism evidence="2 3">
    <name type="scientific">Streptomyces lincolnensis</name>
    <dbReference type="NCBI Taxonomy" id="1915"/>
    <lineage>
        <taxon>Bacteria</taxon>
        <taxon>Bacillati</taxon>
        <taxon>Actinomycetota</taxon>
        <taxon>Actinomycetes</taxon>
        <taxon>Kitasatosporales</taxon>
        <taxon>Streptomycetaceae</taxon>
        <taxon>Streptomyces</taxon>
    </lineage>
</organism>
<dbReference type="PATRIC" id="fig|1915.4.peg.9138"/>
<evidence type="ECO:0008006" key="4">
    <source>
        <dbReference type="Google" id="ProtNLM"/>
    </source>
</evidence>
<evidence type="ECO:0000256" key="1">
    <source>
        <dbReference type="SAM" id="MobiDB-lite"/>
    </source>
</evidence>
<evidence type="ECO:0000313" key="2">
    <source>
        <dbReference type="EMBL" id="ANS70522.1"/>
    </source>
</evidence>
<dbReference type="Gene3D" id="2.60.120.620">
    <property type="entry name" value="q2cbj1_9rhob like domain"/>
    <property type="match status" value="1"/>
</dbReference>
<feature type="compositionally biased region" description="Basic and acidic residues" evidence="1">
    <location>
        <begin position="393"/>
        <end position="407"/>
    </location>
</feature>
<feature type="region of interest" description="Disordered" evidence="1">
    <location>
        <begin position="383"/>
        <end position="407"/>
    </location>
</feature>
<reference evidence="2 3" key="1">
    <citation type="submission" date="2016-07" db="EMBL/GenBank/DDBJ databases">
        <title>Enhancement of antibiotic productionsby engineered nitrateutilization in actinobacteria.</title>
        <authorList>
            <person name="Meng S.C."/>
        </authorList>
    </citation>
    <scope>NUCLEOTIDE SEQUENCE [LARGE SCALE GENOMIC DNA]</scope>
    <source>
        <strain evidence="2 3">NRRL 2936</strain>
    </source>
</reference>
<dbReference type="InterPro" id="IPR008775">
    <property type="entry name" value="Phytyl_CoA_dOase-like"/>
</dbReference>
<accession>A0A1B1MQ54</accession>
<dbReference type="SUPFAM" id="SSF51197">
    <property type="entry name" value="Clavaminate synthase-like"/>
    <property type="match status" value="1"/>
</dbReference>
<protein>
    <recommendedName>
        <fullName evidence="4">Phytanoyl-CoA dioxygenase</fullName>
    </recommendedName>
</protein>
<dbReference type="AlphaFoldDB" id="A0A1B1MQ54"/>
<dbReference type="GO" id="GO:0048244">
    <property type="term" value="F:phytanoyl-CoA dioxygenase activity"/>
    <property type="evidence" value="ECO:0007669"/>
    <property type="project" value="InterPro"/>
</dbReference>
<sequence length="407" mass="44446">MPTIHDRPRSWLNPSDCDLADFRGHVERTTNPAEVPSATDVVHGIPLYDGELLRRRAGTPAGRREIQAELVRVLLDGPGIVVCKRAYPDPSVVDRVTGAFEKMIADQRAAGSARGDHYARPGTNDRVWNAVEKLALHDPEAFAEYHGEGVTDLVSSAWLGPGYQLTSQVNVVNPGAPAQRVHRDYHFGFFSDEGAAAFPTHVHRAAPSLTLQGAVAHCDMPVETGPTLYLPYSQTYEPGYLAWQRPEFRAYFDDHHVQMPLEKGDVVFFSPALFHAAGANRTTGVRRMANLLQVSSPFGRSMETVDREAMVNAVYPVLLRRKAEGAPPHWLRCVVAACAEGYAFPTNLDLDAPVDGLAPPSQADLVRRALESGRSAGALRADLAAAAHRRRSRPDAVPDRSGEDDLG</sequence>